<evidence type="ECO:0000313" key="12">
    <source>
        <dbReference type="Proteomes" id="UP000825935"/>
    </source>
</evidence>
<evidence type="ECO:0000256" key="6">
    <source>
        <dbReference type="ARBA" id="ARBA00022989"/>
    </source>
</evidence>
<protein>
    <recommendedName>
        <fullName evidence="8">CASP-like protein</fullName>
    </recommendedName>
</protein>
<keyword evidence="4 8" id="KW-1003">Cell membrane</keyword>
<keyword evidence="5 8" id="KW-0812">Transmembrane</keyword>
<feature type="transmembrane region" description="Helical" evidence="8">
    <location>
        <begin position="216"/>
        <end position="242"/>
    </location>
</feature>
<evidence type="ECO:0000256" key="3">
    <source>
        <dbReference type="ARBA" id="ARBA00011489"/>
    </source>
</evidence>
<accession>A0A8T2Q5U8</accession>
<comment type="subunit">
    <text evidence="3 8">Homodimer and heterodimers.</text>
</comment>
<dbReference type="EMBL" id="CM035442">
    <property type="protein sequence ID" value="KAH7279018.1"/>
    <property type="molecule type" value="Genomic_DNA"/>
</dbReference>
<dbReference type="InterPro" id="IPR006702">
    <property type="entry name" value="CASP_dom"/>
</dbReference>
<keyword evidence="7 8" id="KW-0472">Membrane</keyword>
<evidence type="ECO:0000256" key="4">
    <source>
        <dbReference type="ARBA" id="ARBA00022475"/>
    </source>
</evidence>
<keyword evidence="6 8" id="KW-1133">Transmembrane helix</keyword>
<dbReference type="Proteomes" id="UP000825935">
    <property type="component" value="Chromosome 37"/>
</dbReference>
<dbReference type="Pfam" id="PF04535">
    <property type="entry name" value="CASP_dom"/>
    <property type="match status" value="1"/>
</dbReference>
<organism evidence="11 12">
    <name type="scientific">Ceratopteris richardii</name>
    <name type="common">Triangle waterfern</name>
    <dbReference type="NCBI Taxonomy" id="49495"/>
    <lineage>
        <taxon>Eukaryota</taxon>
        <taxon>Viridiplantae</taxon>
        <taxon>Streptophyta</taxon>
        <taxon>Embryophyta</taxon>
        <taxon>Tracheophyta</taxon>
        <taxon>Polypodiopsida</taxon>
        <taxon>Polypodiidae</taxon>
        <taxon>Polypodiales</taxon>
        <taxon>Pteridineae</taxon>
        <taxon>Pteridaceae</taxon>
        <taxon>Parkerioideae</taxon>
        <taxon>Ceratopteris</taxon>
    </lineage>
</organism>
<evidence type="ECO:0000256" key="5">
    <source>
        <dbReference type="ARBA" id="ARBA00022692"/>
    </source>
</evidence>
<dbReference type="AlphaFoldDB" id="A0A8T2Q5U8"/>
<evidence type="ECO:0000256" key="1">
    <source>
        <dbReference type="ARBA" id="ARBA00004651"/>
    </source>
</evidence>
<feature type="transmembrane region" description="Helical" evidence="8">
    <location>
        <begin position="82"/>
        <end position="106"/>
    </location>
</feature>
<evidence type="ECO:0000313" key="11">
    <source>
        <dbReference type="EMBL" id="KAH7279018.1"/>
    </source>
</evidence>
<evidence type="ECO:0000256" key="7">
    <source>
        <dbReference type="ARBA" id="ARBA00023136"/>
    </source>
</evidence>
<dbReference type="PANTHER" id="PTHR33573:SF50">
    <property type="entry name" value="CASP-LIKE PROTEIN 4A3"/>
    <property type="match status" value="1"/>
</dbReference>
<feature type="compositionally biased region" description="Basic and acidic residues" evidence="9">
    <location>
        <begin position="34"/>
        <end position="51"/>
    </location>
</feature>
<gene>
    <name evidence="11" type="ORF">KP509_37G000800</name>
</gene>
<feature type="region of interest" description="Disordered" evidence="9">
    <location>
        <begin position="1"/>
        <end position="73"/>
    </location>
</feature>
<dbReference type="OrthoDB" id="685197at2759"/>
<comment type="caution">
    <text evidence="11">The sequence shown here is derived from an EMBL/GenBank/DDBJ whole genome shotgun (WGS) entry which is preliminary data.</text>
</comment>
<feature type="compositionally biased region" description="Polar residues" evidence="9">
    <location>
        <begin position="63"/>
        <end position="73"/>
    </location>
</feature>
<feature type="domain" description="Casparian strip membrane protein" evidence="10">
    <location>
        <begin position="85"/>
        <end position="228"/>
    </location>
</feature>
<dbReference type="GO" id="GO:0005886">
    <property type="term" value="C:plasma membrane"/>
    <property type="evidence" value="ECO:0007669"/>
    <property type="project" value="UniProtKB-SubCell"/>
</dbReference>
<proteinExistence type="inferred from homology"/>
<evidence type="ECO:0000256" key="8">
    <source>
        <dbReference type="RuleBase" id="RU361233"/>
    </source>
</evidence>
<feature type="transmembrane region" description="Helical" evidence="8">
    <location>
        <begin position="169"/>
        <end position="196"/>
    </location>
</feature>
<sequence>MGGYFHDHQVPGAQYIDGHDSRDAPLRNISHSAETSHAHTPEHPAHAEPEIPRTNADYPNPTAPSASANTTQPQEGAAMPNALLIFALIVQILAIIFLFATVGLIASASETVIASDFFNFGAEEKLSYSYFTPIRYTLGVAVLGSLYCVYAIISLILRLIGIALSCKKALLWISYIGDQVILILAVTGGTAAASSLVSTKDSSNTCVTFTSLCSRLAIATGTLFISSFFLVFTLVISSVCVCNRRI</sequence>
<reference evidence="11" key="1">
    <citation type="submission" date="2021-08" db="EMBL/GenBank/DDBJ databases">
        <title>WGS assembly of Ceratopteris richardii.</title>
        <authorList>
            <person name="Marchant D.B."/>
            <person name="Chen G."/>
            <person name="Jenkins J."/>
            <person name="Shu S."/>
            <person name="Leebens-Mack J."/>
            <person name="Grimwood J."/>
            <person name="Schmutz J."/>
            <person name="Soltis P."/>
            <person name="Soltis D."/>
            <person name="Chen Z.-H."/>
        </authorList>
    </citation>
    <scope>NUCLEOTIDE SEQUENCE</scope>
    <source>
        <strain evidence="11">Whitten #5841</strain>
        <tissue evidence="11">Leaf</tissue>
    </source>
</reference>
<evidence type="ECO:0000256" key="9">
    <source>
        <dbReference type="SAM" id="MobiDB-lite"/>
    </source>
</evidence>
<name>A0A8T2Q5U8_CERRI</name>
<evidence type="ECO:0000259" key="10">
    <source>
        <dbReference type="Pfam" id="PF04535"/>
    </source>
</evidence>
<evidence type="ECO:0000256" key="2">
    <source>
        <dbReference type="ARBA" id="ARBA00007651"/>
    </source>
</evidence>
<dbReference type="PANTHER" id="PTHR33573">
    <property type="entry name" value="CASP-LIKE PROTEIN 4A4"/>
    <property type="match status" value="1"/>
</dbReference>
<comment type="subcellular location">
    <subcellularLocation>
        <location evidence="1 8">Cell membrane</location>
        <topology evidence="1 8">Multi-pass membrane protein</topology>
    </subcellularLocation>
</comment>
<keyword evidence="12" id="KW-1185">Reference proteome</keyword>
<comment type="similarity">
    <text evidence="2 8">Belongs to the Casparian strip membrane proteins (CASP) family.</text>
</comment>
<feature type="transmembrane region" description="Helical" evidence="8">
    <location>
        <begin position="136"/>
        <end position="157"/>
    </location>
</feature>